<dbReference type="PANTHER" id="PTHR47385">
    <property type="entry name" value="CALPONIN"/>
    <property type="match status" value="1"/>
</dbReference>
<dbReference type="InterPro" id="IPR036872">
    <property type="entry name" value="CH_dom_sf"/>
</dbReference>
<evidence type="ECO:0000313" key="1">
    <source>
        <dbReference type="EMBL" id="CAB4028284.1"/>
    </source>
</evidence>
<name>A0A6S7JDY4_PARCT</name>
<dbReference type="GO" id="GO:0007015">
    <property type="term" value="P:actin filament organization"/>
    <property type="evidence" value="ECO:0007669"/>
    <property type="project" value="TreeGrafter"/>
</dbReference>
<accession>A0A6S7JDY4</accession>
<dbReference type="Proteomes" id="UP001152795">
    <property type="component" value="Unassembled WGS sequence"/>
</dbReference>
<reference evidence="1" key="1">
    <citation type="submission" date="2020-04" db="EMBL/GenBank/DDBJ databases">
        <authorList>
            <person name="Alioto T."/>
            <person name="Alioto T."/>
            <person name="Gomez Garrido J."/>
        </authorList>
    </citation>
    <scope>NUCLEOTIDE SEQUENCE</scope>
    <source>
        <strain evidence="1">A484AB</strain>
    </source>
</reference>
<dbReference type="SMART" id="SM00033">
    <property type="entry name" value="CH"/>
    <property type="match status" value="1"/>
</dbReference>
<sequence length="163" mass="18563">MATDKINRPTGYGMTAEVKKKMDSKYDDQSEQNARLWMEDVTGTLLCNPPDDIQTADQLNEWRYNNPLGKDGMCLALSDGRYLCMLMNTISEGAIPKFNETLKEKDAFRKRENIERFIDAGIKILNCKKLDLFQVVDLFEKTNPGQVINGIYAVARKVGYIVI</sequence>
<organism evidence="1 2">
    <name type="scientific">Paramuricea clavata</name>
    <name type="common">Red gorgonian</name>
    <name type="synonym">Violescent sea-whip</name>
    <dbReference type="NCBI Taxonomy" id="317549"/>
    <lineage>
        <taxon>Eukaryota</taxon>
        <taxon>Metazoa</taxon>
        <taxon>Cnidaria</taxon>
        <taxon>Anthozoa</taxon>
        <taxon>Octocorallia</taxon>
        <taxon>Malacalcyonacea</taxon>
        <taxon>Plexauridae</taxon>
        <taxon>Paramuricea</taxon>
    </lineage>
</organism>
<dbReference type="Pfam" id="PF00307">
    <property type="entry name" value="CH"/>
    <property type="match status" value="1"/>
</dbReference>
<comment type="caution">
    <text evidence="1">The sequence shown here is derived from an EMBL/GenBank/DDBJ whole genome shotgun (WGS) entry which is preliminary data.</text>
</comment>
<dbReference type="InterPro" id="IPR050606">
    <property type="entry name" value="Calponin-like"/>
</dbReference>
<dbReference type="Gene3D" id="1.10.418.10">
    <property type="entry name" value="Calponin-like domain"/>
    <property type="match status" value="1"/>
</dbReference>
<dbReference type="GO" id="GO:0015629">
    <property type="term" value="C:actin cytoskeleton"/>
    <property type="evidence" value="ECO:0007669"/>
    <property type="project" value="TreeGrafter"/>
</dbReference>
<keyword evidence="2" id="KW-1185">Reference proteome</keyword>
<gene>
    <name evidence="1" type="ORF">PACLA_8A009826</name>
</gene>
<dbReference type="SUPFAM" id="SSF47576">
    <property type="entry name" value="Calponin-homology domain, CH-domain"/>
    <property type="match status" value="1"/>
</dbReference>
<dbReference type="GO" id="GO:0051015">
    <property type="term" value="F:actin filament binding"/>
    <property type="evidence" value="ECO:0007669"/>
    <property type="project" value="TreeGrafter"/>
</dbReference>
<dbReference type="AlphaFoldDB" id="A0A6S7JDY4"/>
<dbReference type="InterPro" id="IPR001715">
    <property type="entry name" value="CH_dom"/>
</dbReference>
<evidence type="ECO:0000313" key="2">
    <source>
        <dbReference type="Proteomes" id="UP001152795"/>
    </source>
</evidence>
<dbReference type="OrthoDB" id="21595at2759"/>
<dbReference type="PANTHER" id="PTHR47385:SF14">
    <property type="entry name" value="TRANSGELIN"/>
    <property type="match status" value="1"/>
</dbReference>
<dbReference type="PROSITE" id="PS50021">
    <property type="entry name" value="CH"/>
    <property type="match status" value="1"/>
</dbReference>
<dbReference type="EMBL" id="CACRXK020015373">
    <property type="protein sequence ID" value="CAB4028284.1"/>
    <property type="molecule type" value="Genomic_DNA"/>
</dbReference>
<proteinExistence type="predicted"/>
<protein>
    <submittedName>
        <fullName evidence="1">Muscle-specific 20</fullName>
    </submittedName>
</protein>